<dbReference type="Gene3D" id="3.40.50.920">
    <property type="match status" value="1"/>
</dbReference>
<evidence type="ECO:0000256" key="3">
    <source>
        <dbReference type="ARBA" id="ARBA00023052"/>
    </source>
</evidence>
<dbReference type="Pfam" id="PF02779">
    <property type="entry name" value="Transket_pyr"/>
    <property type="match status" value="1"/>
</dbReference>
<accession>D3F7R8</accession>
<dbReference type="OrthoDB" id="3457658at2"/>
<dbReference type="RefSeq" id="WP_012935863.1">
    <property type="nucleotide sequence ID" value="NC_013739.1"/>
</dbReference>
<keyword evidence="3" id="KW-0786">Thiamine pyrophosphate</keyword>
<keyword evidence="2" id="KW-0560">Oxidoreductase</keyword>
<dbReference type="GO" id="GO:0000287">
    <property type="term" value="F:magnesium ion binding"/>
    <property type="evidence" value="ECO:0007669"/>
    <property type="project" value="UniProtKB-ARBA"/>
</dbReference>
<keyword evidence="6" id="KW-1185">Reference proteome</keyword>
<evidence type="ECO:0000256" key="2">
    <source>
        <dbReference type="ARBA" id="ARBA00023002"/>
    </source>
</evidence>
<comment type="cofactor">
    <cofactor evidence="1">
        <name>thiamine diphosphate</name>
        <dbReference type="ChEBI" id="CHEBI:58937"/>
    </cofactor>
</comment>
<dbReference type="AlphaFoldDB" id="D3F7R8"/>
<protein>
    <submittedName>
        <fullName evidence="5">Transketolase central region</fullName>
    </submittedName>
</protein>
<reference evidence="6" key="2">
    <citation type="submission" date="2010-01" db="EMBL/GenBank/DDBJ databases">
        <title>The complete genome of Conexibacter woesei DSM 14684.</title>
        <authorList>
            <consortium name="US DOE Joint Genome Institute (JGI-PGF)"/>
            <person name="Lucas S."/>
            <person name="Copeland A."/>
            <person name="Lapidus A."/>
            <person name="Glavina del Rio T."/>
            <person name="Dalin E."/>
            <person name="Tice H."/>
            <person name="Bruce D."/>
            <person name="Goodwin L."/>
            <person name="Pitluck S."/>
            <person name="Kyrpides N."/>
            <person name="Mavromatis K."/>
            <person name="Ivanova N."/>
            <person name="Mikhailova N."/>
            <person name="Chertkov O."/>
            <person name="Brettin T."/>
            <person name="Detter J.C."/>
            <person name="Han C."/>
            <person name="Larimer F."/>
            <person name="Land M."/>
            <person name="Hauser L."/>
            <person name="Markowitz V."/>
            <person name="Cheng J.-F."/>
            <person name="Hugenholtz P."/>
            <person name="Woyke T."/>
            <person name="Wu D."/>
            <person name="Pukall R."/>
            <person name="Steenblock K."/>
            <person name="Schneider S."/>
            <person name="Klenk H.-P."/>
            <person name="Eisen J.A."/>
        </authorList>
    </citation>
    <scope>NUCLEOTIDE SEQUENCE [LARGE SCALE GENOMIC DNA]</scope>
    <source>
        <strain evidence="6">DSM 14684 / CIP 108061 / JCM 11494 / NBRC 100937 / ID131577</strain>
    </source>
</reference>
<dbReference type="FunFam" id="3.40.50.920:FF:000001">
    <property type="entry name" value="Pyruvate dehydrogenase E1 beta subunit"/>
    <property type="match status" value="1"/>
</dbReference>
<dbReference type="eggNOG" id="COG0022">
    <property type="taxonomic scope" value="Bacteria"/>
</dbReference>
<dbReference type="KEGG" id="cwo:Cwoe_4398"/>
<dbReference type="InterPro" id="IPR029061">
    <property type="entry name" value="THDP-binding"/>
</dbReference>
<evidence type="ECO:0000313" key="5">
    <source>
        <dbReference type="EMBL" id="ADB52812.1"/>
    </source>
</evidence>
<dbReference type="GO" id="GO:0016491">
    <property type="term" value="F:oxidoreductase activity"/>
    <property type="evidence" value="ECO:0007669"/>
    <property type="project" value="UniProtKB-KW"/>
</dbReference>
<dbReference type="CDD" id="cd07036">
    <property type="entry name" value="TPP_PYR_E1-PDHc-beta_like"/>
    <property type="match status" value="1"/>
</dbReference>
<dbReference type="PANTHER" id="PTHR43257:SF2">
    <property type="entry name" value="PYRUVATE DEHYDROGENASE E1 COMPONENT SUBUNIT BETA"/>
    <property type="match status" value="1"/>
</dbReference>
<dbReference type="FunFam" id="3.40.50.970:FF:000001">
    <property type="entry name" value="Pyruvate dehydrogenase E1 beta subunit"/>
    <property type="match status" value="1"/>
</dbReference>
<name>D3F7R8_CONWI</name>
<dbReference type="PANTHER" id="PTHR43257">
    <property type="entry name" value="PYRUVATE DEHYDROGENASE E1 COMPONENT BETA SUBUNIT"/>
    <property type="match status" value="1"/>
</dbReference>
<dbReference type="Gene3D" id="3.40.50.970">
    <property type="match status" value="1"/>
</dbReference>
<evidence type="ECO:0000256" key="1">
    <source>
        <dbReference type="ARBA" id="ARBA00001964"/>
    </source>
</evidence>
<dbReference type="Proteomes" id="UP000008229">
    <property type="component" value="Chromosome"/>
</dbReference>
<dbReference type="InterPro" id="IPR005475">
    <property type="entry name" value="Transketolase-like_Pyr-bd"/>
</dbReference>
<dbReference type="EMBL" id="CP001854">
    <property type="protein sequence ID" value="ADB52812.1"/>
    <property type="molecule type" value="Genomic_DNA"/>
</dbReference>
<dbReference type="STRING" id="469383.Cwoe_4398"/>
<reference evidence="5 6" key="1">
    <citation type="journal article" date="2010" name="Stand. Genomic Sci.">
        <title>Complete genome sequence of Conexibacter woesei type strain (ID131577).</title>
        <authorList>
            <person name="Pukall R."/>
            <person name="Lapidus A."/>
            <person name="Glavina Del Rio T."/>
            <person name="Copeland A."/>
            <person name="Tice H."/>
            <person name="Cheng J.-F."/>
            <person name="Lucas S."/>
            <person name="Chen F."/>
            <person name="Nolan M."/>
            <person name="Bruce D."/>
            <person name="Goodwin L."/>
            <person name="Pitluck S."/>
            <person name="Mavromatis K."/>
            <person name="Ivanova N."/>
            <person name="Ovchinnikova G."/>
            <person name="Pati A."/>
            <person name="Chen A."/>
            <person name="Palaniappan K."/>
            <person name="Land M."/>
            <person name="Hauser L."/>
            <person name="Chang Y.-J."/>
            <person name="Jeffries C.D."/>
            <person name="Chain P."/>
            <person name="Meincke L."/>
            <person name="Sims D."/>
            <person name="Brettin T."/>
            <person name="Detter J.C."/>
            <person name="Rohde M."/>
            <person name="Goeker M."/>
            <person name="Bristow J."/>
            <person name="Eisen J.A."/>
            <person name="Markowitz V."/>
            <person name="Kyrpides N.C."/>
            <person name="Klenk H.-P."/>
            <person name="Hugenholtz P."/>
        </authorList>
    </citation>
    <scope>NUCLEOTIDE SEQUENCE [LARGE SCALE GENOMIC DNA]</scope>
    <source>
        <strain evidence="6">DSM 14684 / CIP 108061 / JCM 11494 / NBRC 100937 / ID131577</strain>
    </source>
</reference>
<dbReference type="HOGENOM" id="CLU_012907_1_0_11"/>
<evidence type="ECO:0000259" key="4">
    <source>
        <dbReference type="SMART" id="SM00861"/>
    </source>
</evidence>
<feature type="domain" description="Transketolase-like pyrimidine-binding" evidence="4">
    <location>
        <begin position="4"/>
        <end position="179"/>
    </location>
</feature>
<proteinExistence type="predicted"/>
<dbReference type="SUPFAM" id="SSF52922">
    <property type="entry name" value="TK C-terminal domain-like"/>
    <property type="match status" value="1"/>
</dbReference>
<organism evidence="5 6">
    <name type="scientific">Conexibacter woesei (strain DSM 14684 / CCUG 47730 / CIP 108061 / JCM 11494 / NBRC 100937 / ID131577)</name>
    <dbReference type="NCBI Taxonomy" id="469383"/>
    <lineage>
        <taxon>Bacteria</taxon>
        <taxon>Bacillati</taxon>
        <taxon>Actinomycetota</taxon>
        <taxon>Thermoleophilia</taxon>
        <taxon>Solirubrobacterales</taxon>
        <taxon>Conexibacteraceae</taxon>
        <taxon>Conexibacter</taxon>
    </lineage>
</organism>
<dbReference type="InterPro" id="IPR033248">
    <property type="entry name" value="Transketolase_C"/>
</dbReference>
<gene>
    <name evidence="5" type="ordered locus">Cwoe_4398</name>
</gene>
<dbReference type="InterPro" id="IPR009014">
    <property type="entry name" value="Transketo_C/PFOR_II"/>
</dbReference>
<dbReference type="SMART" id="SM00861">
    <property type="entry name" value="Transket_pyr"/>
    <property type="match status" value="1"/>
</dbReference>
<dbReference type="Pfam" id="PF02780">
    <property type="entry name" value="Transketolase_C"/>
    <property type="match status" value="1"/>
</dbReference>
<sequence>MSELNLVEAVRLTLAQELARDERVVVLGQDVGRLGGVFRATDGLHERFGDERVVDTPLAEAVIVGSAIGLAISGMVPVAEIQFMGFLHQAFHQLGPQLGRMRYRSGGRLETPVTIRAPFGGGIRTPEHHADALEAQLANCPGLKIVMPADPYEAKGLLTQAIRDPDPVLFCEPLRGYRRMRMEVPEEEYTLPFGRARTVREGGDVTLVAWSSGVAVAEEAADLLAKDGVESLVLDLRTLVPLDEDALREAVAATGRCVVVSEGPFTAGFASEVAATAQQEAFWTLEAPVARVTGHDTPYPLAGLEERYIPTPVRVAAAARALLGA</sequence>
<evidence type="ECO:0000313" key="6">
    <source>
        <dbReference type="Proteomes" id="UP000008229"/>
    </source>
</evidence>
<dbReference type="SUPFAM" id="SSF52518">
    <property type="entry name" value="Thiamin diphosphate-binding fold (THDP-binding)"/>
    <property type="match status" value="1"/>
</dbReference>